<feature type="transmembrane region" description="Helical" evidence="1">
    <location>
        <begin position="168"/>
        <end position="188"/>
    </location>
</feature>
<evidence type="ECO:0000313" key="2">
    <source>
        <dbReference type="EMBL" id="QKF94142.1"/>
    </source>
</evidence>
<feature type="transmembrane region" description="Helical" evidence="1">
    <location>
        <begin position="94"/>
        <end position="113"/>
    </location>
</feature>
<evidence type="ECO:0000313" key="3">
    <source>
        <dbReference type="Proteomes" id="UP001162001"/>
    </source>
</evidence>
<feature type="transmembrane region" description="Helical" evidence="1">
    <location>
        <begin position="69"/>
        <end position="87"/>
    </location>
</feature>
<feature type="transmembrane region" description="Helical" evidence="1">
    <location>
        <begin position="274"/>
        <end position="299"/>
    </location>
</feature>
<protein>
    <submittedName>
        <fullName evidence="2">Uncharacterized protein</fullName>
    </submittedName>
</protein>
<organism evidence="2 3">
    <name type="scientific">Fadolivirus FV1/VV64</name>
    <dbReference type="NCBI Taxonomy" id="3070911"/>
    <lineage>
        <taxon>Viruses</taxon>
        <taxon>Varidnaviria</taxon>
        <taxon>Bamfordvirae</taxon>
        <taxon>Nucleocytoviricota</taxon>
        <taxon>Megaviricetes</taxon>
        <taxon>Imitervirales</taxon>
        <taxon>Mimiviridae</taxon>
        <taxon>Klosneuvirinae</taxon>
        <taxon>Fadolivirus</taxon>
        <taxon>Fadolivirus algeromassiliense</taxon>
    </lineage>
</organism>
<accession>A0A7D3R121</accession>
<dbReference type="Proteomes" id="UP001162001">
    <property type="component" value="Segment"/>
</dbReference>
<evidence type="ECO:0000256" key="1">
    <source>
        <dbReference type="SAM" id="Phobius"/>
    </source>
</evidence>
<feature type="transmembrane region" description="Helical" evidence="1">
    <location>
        <begin position="478"/>
        <end position="496"/>
    </location>
</feature>
<keyword evidence="1" id="KW-0812">Transmembrane</keyword>
<feature type="transmembrane region" description="Helical" evidence="1">
    <location>
        <begin position="438"/>
        <end position="458"/>
    </location>
</feature>
<name>A0A7D3R121_9VIRU</name>
<feature type="transmembrane region" description="Helical" evidence="1">
    <location>
        <begin position="125"/>
        <end position="147"/>
    </location>
</feature>
<dbReference type="EMBL" id="MT418680">
    <property type="protein sequence ID" value="QKF94142.1"/>
    <property type="molecule type" value="Genomic_DNA"/>
</dbReference>
<sequence length="612" mass="72542">MFESILYSLITIISSFIAYDYNFFLKMVTLDSLFNALHFMRTFINMNLSDSQIVTKSNSLYNGSLLDRYIYYLIVYWLYKIICVFIWKTESFQLYFMGLITIVPFIINKILTSKLFDIIRESKEMFVKVIISKIFTIIIKFYSKLYLNKDVAIKYTEILCLLKDYRDTVNYFIDILKNLLFIFLLLYIKNYSASLYYGMIKYIYNYKTGDLLASYNADSAKHYLIDIIDNRKWYELTKPNAYKAILYLYQINNEKSDIIKNIVTQFNFSLVKMFTVWTISSLFGIAYIIPILSFGMLLFKKIMNRIDNDKFYKELLVILLSGSLSLMYDNYMIISFLSHFGTQFIFNNVTFIMIKVMYKKLKKIINMIVNNNVDLTMSYIFTIIYTIILKHIAVKDTYFLIGLNILFNIMISIEIKKQIIFAIILLSTYISNYNILHVIFNTLILYIIFGCIDRGIMYTFQDTIKMLLDSTNVIVKNILQNGYMLFSFLYDYYSIVRHFIRNILRDIFVKCIYGKNSEKKIIFDLMDTEKFPSISTFLNKNTDNQNIKVVKLERSTNSNNDSVSFDDKVFDQPIDDFINEISVDDNYEIQKKLNVIKKVDCYEIINNYLDAN</sequence>
<keyword evidence="1" id="KW-1133">Transmembrane helix</keyword>
<keyword evidence="3" id="KW-1185">Reference proteome</keyword>
<feature type="transmembrane region" description="Helical" evidence="1">
    <location>
        <begin position="311"/>
        <end position="328"/>
    </location>
</feature>
<feature type="transmembrane region" description="Helical" evidence="1">
    <location>
        <begin position="5"/>
        <end position="24"/>
    </location>
</feature>
<feature type="transmembrane region" description="Helical" evidence="1">
    <location>
        <begin position="334"/>
        <end position="354"/>
    </location>
</feature>
<feature type="transmembrane region" description="Helical" evidence="1">
    <location>
        <begin position="375"/>
        <end position="393"/>
    </location>
</feature>
<proteinExistence type="predicted"/>
<keyword evidence="1" id="KW-0472">Membrane</keyword>
<reference evidence="2 3" key="1">
    <citation type="submission" date="2020-04" db="EMBL/GenBank/DDBJ databases">
        <title>Advantages and limits of metagenomic assembly and binning of a giant virus.</title>
        <authorList>
            <person name="Schulz F."/>
            <person name="Andreani J."/>
            <person name="Francis R."/>
            <person name="Boudjemaa H."/>
            <person name="Bou Khalil J.Y."/>
            <person name="Lee J."/>
            <person name="La Scola B."/>
            <person name="Woyke T."/>
        </authorList>
    </citation>
    <scope>NUCLEOTIDE SEQUENCE [LARGE SCALE GENOMIC DNA]</scope>
    <source>
        <strain evidence="2 3">FV1/VV64</strain>
    </source>
</reference>
<gene>
    <name evidence="2" type="ORF">Fadolivirus_1_684</name>
</gene>